<gene>
    <name evidence="6" type="ORF">RN50_02595</name>
</gene>
<keyword evidence="4 6" id="KW-0808">Transferase</keyword>
<evidence type="ECO:0000256" key="1">
    <source>
        <dbReference type="ARBA" id="ARBA00004776"/>
    </source>
</evidence>
<dbReference type="PANTHER" id="PTHR43179">
    <property type="entry name" value="RHAMNOSYLTRANSFERASE WBBL"/>
    <property type="match status" value="1"/>
</dbReference>
<dbReference type="InterPro" id="IPR001173">
    <property type="entry name" value="Glyco_trans_2-like"/>
</dbReference>
<protein>
    <submittedName>
        <fullName evidence="6">Glycosyl transferase family 2</fullName>
    </submittedName>
</protein>
<reference evidence="6 7" key="1">
    <citation type="submission" date="2015-02" db="EMBL/GenBank/DDBJ databases">
        <title>Draft genome sequences of ten Microbacterium spp. with emphasis on heavy metal contaminated environments.</title>
        <authorList>
            <person name="Corretto E."/>
        </authorList>
    </citation>
    <scope>NUCLEOTIDE SEQUENCE [LARGE SCALE GENOMIC DNA]</scope>
    <source>
        <strain evidence="6 7">DSM 12966</strain>
    </source>
</reference>
<dbReference type="PANTHER" id="PTHR43179:SF12">
    <property type="entry name" value="GALACTOFURANOSYLTRANSFERASE GLFT2"/>
    <property type="match status" value="1"/>
</dbReference>
<comment type="pathway">
    <text evidence="1">Cell wall biogenesis; cell wall polysaccharide biosynthesis.</text>
</comment>
<proteinExistence type="inferred from homology"/>
<evidence type="ECO:0000256" key="2">
    <source>
        <dbReference type="ARBA" id="ARBA00006739"/>
    </source>
</evidence>
<dbReference type="KEGG" id="mfol:DXT68_02660"/>
<sequence>MTESVLIAVPTYRRTALLPPLVEAIRAQTEGVRTRILLVDNDPGRSAESVASDLGVEYLSEKTPGIAAVRQAALDAASDGELTVMIDDDVFPEEGWLHGLVAVWRETRAAVVMGFVRYVWPEGTDPWIAAGGFMRRTRFPNGKRLESLATGNVLIDTAQVRALGVRFDVSLGLIGGEDNVFGRTVVARGGSIVASADSVARDDIAPERATRVFVHRRAIAHGQARVRLLIREAPAWRRPLLHLAHLAGGAVRWVAFTGGRAISALRRDTAANAVFQRRAWFAQGRMLAALGIVRGEYARPKKS</sequence>
<name>A0A0F0KGQ4_9MICO</name>
<evidence type="ECO:0000259" key="5">
    <source>
        <dbReference type="Pfam" id="PF00535"/>
    </source>
</evidence>
<dbReference type="CDD" id="cd00761">
    <property type="entry name" value="Glyco_tranf_GTA_type"/>
    <property type="match status" value="1"/>
</dbReference>
<feature type="domain" description="Glycosyltransferase 2-like" evidence="5">
    <location>
        <begin position="7"/>
        <end position="129"/>
    </location>
</feature>
<dbReference type="AlphaFoldDB" id="A0A0F0KGQ4"/>
<dbReference type="EMBL" id="JYIU01000045">
    <property type="protein sequence ID" value="KJL19310.1"/>
    <property type="molecule type" value="Genomic_DNA"/>
</dbReference>
<dbReference type="GeneID" id="94443279"/>
<dbReference type="Proteomes" id="UP000033572">
    <property type="component" value="Unassembled WGS sequence"/>
</dbReference>
<comment type="caution">
    <text evidence="6">The sequence shown here is derived from an EMBL/GenBank/DDBJ whole genome shotgun (WGS) entry which is preliminary data.</text>
</comment>
<dbReference type="InterPro" id="IPR029044">
    <property type="entry name" value="Nucleotide-diphossugar_trans"/>
</dbReference>
<keyword evidence="7" id="KW-1185">Reference proteome</keyword>
<keyword evidence="3" id="KW-0328">Glycosyltransferase</keyword>
<dbReference type="SUPFAM" id="SSF53448">
    <property type="entry name" value="Nucleotide-diphospho-sugar transferases"/>
    <property type="match status" value="1"/>
</dbReference>
<evidence type="ECO:0000256" key="3">
    <source>
        <dbReference type="ARBA" id="ARBA00022676"/>
    </source>
</evidence>
<evidence type="ECO:0000313" key="7">
    <source>
        <dbReference type="Proteomes" id="UP000033572"/>
    </source>
</evidence>
<comment type="similarity">
    <text evidence="2">Belongs to the glycosyltransferase 2 family.</text>
</comment>
<dbReference type="Gene3D" id="3.90.550.10">
    <property type="entry name" value="Spore Coat Polysaccharide Biosynthesis Protein SpsA, Chain A"/>
    <property type="match status" value="1"/>
</dbReference>
<accession>A0A0F0KGQ4</accession>
<dbReference type="GO" id="GO:0016757">
    <property type="term" value="F:glycosyltransferase activity"/>
    <property type="evidence" value="ECO:0007669"/>
    <property type="project" value="UniProtKB-KW"/>
</dbReference>
<organism evidence="6 7">
    <name type="scientific">Microbacterium foliorum</name>
    <dbReference type="NCBI Taxonomy" id="104336"/>
    <lineage>
        <taxon>Bacteria</taxon>
        <taxon>Bacillati</taxon>
        <taxon>Actinomycetota</taxon>
        <taxon>Actinomycetes</taxon>
        <taxon>Micrococcales</taxon>
        <taxon>Microbacteriaceae</taxon>
        <taxon>Microbacterium</taxon>
    </lineage>
</organism>
<evidence type="ECO:0000313" key="6">
    <source>
        <dbReference type="EMBL" id="KJL19310.1"/>
    </source>
</evidence>
<dbReference type="Pfam" id="PF00535">
    <property type="entry name" value="Glycos_transf_2"/>
    <property type="match status" value="1"/>
</dbReference>
<dbReference type="PATRIC" id="fig|104336.4.peg.2640"/>
<evidence type="ECO:0000256" key="4">
    <source>
        <dbReference type="ARBA" id="ARBA00022679"/>
    </source>
</evidence>
<dbReference type="RefSeq" id="WP_045254906.1">
    <property type="nucleotide sequence ID" value="NZ_CAKKLS010000050.1"/>
</dbReference>